<dbReference type="AlphaFoldDB" id="A0A9P6QTG8"/>
<proteinExistence type="predicted"/>
<dbReference type="Proteomes" id="UP000823405">
    <property type="component" value="Unassembled WGS sequence"/>
</dbReference>
<protein>
    <submittedName>
        <fullName evidence="1">Uncharacterized protein</fullName>
    </submittedName>
</protein>
<dbReference type="GO" id="GO:0003824">
    <property type="term" value="F:catalytic activity"/>
    <property type="evidence" value="ECO:0007669"/>
    <property type="project" value="UniProtKB-ARBA"/>
</dbReference>
<comment type="caution">
    <text evidence="1">The sequence shown here is derived from an EMBL/GenBank/DDBJ whole genome shotgun (WGS) entry which is preliminary data.</text>
</comment>
<accession>A0A9P6QTG8</accession>
<dbReference type="NCBIfam" id="TIGR01731">
    <property type="entry name" value="fil_hemag_20aa"/>
    <property type="match status" value="2"/>
</dbReference>
<dbReference type="InterPro" id="IPR010069">
    <property type="entry name" value="CdiA_FHA1_rpt"/>
</dbReference>
<sequence>MEGVLQSDGDLYVSAYRLINASILHGKGQVFLEGEEIENNKEGWNEKYKIFKLAQNDVLKQGSVLIVGDTVSIGAHSRPDAFLKNSDGTIFAHNHLEIGTKTVENLKHGVFYSGGTLTIGGELDAQFKVQGVSEHVFNHGSTIDALGDLVINAKTLLNANGEFKIKEQVIEEREIHECQDHHTNQRYDGSQIGWHGDVGGLYRVHSSGVEFFCFTNYNFTRRVSTTVVTHSEPGKIQAGGAIRLSGVVTNDKSRMIAGGTLSDLEGGAAQINNVDANGQRITTDQGTSQWSDREWRGGFKRYFQRHRSQHVPYEPAPVVEHDNLNVAVYQQHTAVDHQAPSTALVHTSALTSSSPFLNSSLQHFQLDPAQPYLIQTDPRFTRNSDTISSNFLLNLLNLDPQRIPKRLGDGFYEQQLIRDQIIGLTGHYYLSGYRNPITEFKALMHRGANWAKQHHLTPGIEPTPQQIAALTASPVWLVNQRVKLPDGSEQTVMMPKVYLAQSDISPVPLSGSLISANAIELHSDRPFKNAGTILSNGKINLNAHNIDNQRGAIVSLDTLSMQASDDIDSRAGQLFASKKITLKAGQDIHLQSQTQTTHAISGSQTALDGITQVQAEQLEAYAESDMHLAATQIKVNENATLEARGDLTLGTATVGAQHQLTWDARNRLSVSRKTEVGSLIQTGGALELKAGRDIHAVGTHVNVGAALSIKADRDINVEAAYEETDFEESHYTESSNFFSSSSELTHNKLYRKQALSTTFSGDTVKMEAGHDLSVTGSNIIGMRAVGLYADHGIQLNAAQQIEKESHYSVKERSGLLDSGSLGFAIGKRQQKDEFEGESTPHIGTVIGSVSGDIQAIVGREYHQSGSQLVAPEGNIEGKALKGTVVPVYEQGRRWQHNEFHQSGLTVSVSAPVIAAAQTGQQMLQASTQVSDARMHALAAGASALAAKNAYDAIQADPKAAGGVTVSAMIGESHQEFEQTQLSSTA</sequence>
<feature type="non-terminal residue" evidence="1">
    <location>
        <position position="985"/>
    </location>
</feature>
<name>A0A9P6QTG8_9FUNG</name>
<dbReference type="OrthoDB" id="5626542at2759"/>
<dbReference type="Pfam" id="PF13332">
    <property type="entry name" value="Fil_haemagg_2"/>
    <property type="match status" value="2"/>
</dbReference>
<organism evidence="1 2">
    <name type="scientific">Linnemannia gamsii</name>
    <dbReference type="NCBI Taxonomy" id="64522"/>
    <lineage>
        <taxon>Eukaryota</taxon>
        <taxon>Fungi</taxon>
        <taxon>Fungi incertae sedis</taxon>
        <taxon>Mucoromycota</taxon>
        <taxon>Mortierellomycotina</taxon>
        <taxon>Mortierellomycetes</taxon>
        <taxon>Mortierellales</taxon>
        <taxon>Mortierellaceae</taxon>
        <taxon>Linnemannia</taxon>
    </lineage>
</organism>
<reference evidence="1" key="1">
    <citation type="journal article" date="2020" name="Fungal Divers.">
        <title>Resolving the Mortierellaceae phylogeny through synthesis of multi-gene phylogenetics and phylogenomics.</title>
        <authorList>
            <person name="Vandepol N."/>
            <person name="Liber J."/>
            <person name="Desiro A."/>
            <person name="Na H."/>
            <person name="Kennedy M."/>
            <person name="Barry K."/>
            <person name="Grigoriev I.V."/>
            <person name="Miller A.N."/>
            <person name="O'Donnell K."/>
            <person name="Stajich J.E."/>
            <person name="Bonito G."/>
        </authorList>
    </citation>
    <scope>NUCLEOTIDE SEQUENCE</scope>
    <source>
        <strain evidence="1">NVP60</strain>
    </source>
</reference>
<evidence type="ECO:0000313" key="2">
    <source>
        <dbReference type="Proteomes" id="UP000823405"/>
    </source>
</evidence>
<dbReference type="EMBL" id="JAAAIN010002044">
    <property type="protein sequence ID" value="KAG0297719.1"/>
    <property type="molecule type" value="Genomic_DNA"/>
</dbReference>
<gene>
    <name evidence="1" type="ORF">BGZ97_004241</name>
</gene>
<keyword evidence="2" id="KW-1185">Reference proteome</keyword>
<evidence type="ECO:0000313" key="1">
    <source>
        <dbReference type="EMBL" id="KAG0297719.1"/>
    </source>
</evidence>
<dbReference type="InterPro" id="IPR025157">
    <property type="entry name" value="Hemagglutinin_rpt"/>
</dbReference>